<sequence>MNQNGIPFGSWLVAPGYGNMERVSRSHNNSFRRGGNEAANNENNNTNNSSFPSPPELPKEEEDFMDRSKVEKPETDKNSVLGAASTTFPFSIELPSRGWKMDAAAASQGRVGAVEEGNLNHLITCTNETVFDLEAITEEEISSDASENPNKDNKTHSGSPFSETIQQIERERFQRYLDYVEHFPIEKYTDGGESDGGVSPLPQPLMDPRLTVNSYERNLEVWRQLWRAVEQSDVALLVADSRFPIVHLPLAVLHYITVEERKPLIIVLNKSDLVPSFVVHNWIGFLRRFLKYYGLHIMTREAEEAYLAGEQTSEAGDSSSLGAPIIIRTFTADPFGLTAIEEKGGQLNVQRRRRKNKKRRAKIYELLRSGKLSAHQGPSNHGDDTNNFYRANFKGMKKANQALNSEENELKEIQAVSKSIDELLQISKRLAKLFYGDKKVFQEKEKSPVEEQTEKHVDVAPPPSLFLR</sequence>
<evidence type="ECO:0000256" key="1">
    <source>
        <dbReference type="ARBA" id="ARBA00022741"/>
    </source>
</evidence>
<dbReference type="PANTHER" id="PTHR45709:SF3">
    <property type="entry name" value="GUANINE NUCLEOTIDE-BINDING PROTEIN-LIKE 1"/>
    <property type="match status" value="1"/>
</dbReference>
<name>A0A7G2C5I8_9TRYP</name>
<dbReference type="InterPro" id="IPR027417">
    <property type="entry name" value="P-loop_NTPase"/>
</dbReference>
<proteinExistence type="predicted"/>
<dbReference type="GO" id="GO:0005525">
    <property type="term" value="F:GTP binding"/>
    <property type="evidence" value="ECO:0007669"/>
    <property type="project" value="UniProtKB-KW"/>
</dbReference>
<gene>
    <name evidence="4" type="ORF">ADEAN_000252100</name>
</gene>
<dbReference type="AlphaFoldDB" id="A0A7G2C5I8"/>
<dbReference type="PANTHER" id="PTHR45709">
    <property type="entry name" value="LARGE SUBUNIT GTPASE 1 HOMOLOG-RELATED"/>
    <property type="match status" value="1"/>
</dbReference>
<keyword evidence="1" id="KW-0547">Nucleotide-binding</keyword>
<evidence type="ECO:0000313" key="5">
    <source>
        <dbReference type="Proteomes" id="UP000515908"/>
    </source>
</evidence>
<protein>
    <submittedName>
        <fullName evidence="4">Uncharacterized protein</fullName>
    </submittedName>
</protein>
<feature type="region of interest" description="Disordered" evidence="3">
    <location>
        <begin position="141"/>
        <end position="162"/>
    </location>
</feature>
<dbReference type="VEuPathDB" id="TriTrypDB:ADEAN_000252100"/>
<feature type="region of interest" description="Disordered" evidence="3">
    <location>
        <begin position="24"/>
        <end position="81"/>
    </location>
</feature>
<keyword evidence="5" id="KW-1185">Reference proteome</keyword>
<feature type="region of interest" description="Disordered" evidence="3">
    <location>
        <begin position="444"/>
        <end position="468"/>
    </location>
</feature>
<dbReference type="Gene3D" id="3.40.50.300">
    <property type="entry name" value="P-loop containing nucleotide triphosphate hydrolases"/>
    <property type="match status" value="1"/>
</dbReference>
<keyword evidence="2" id="KW-0342">GTP-binding</keyword>
<dbReference type="InterPro" id="IPR043358">
    <property type="entry name" value="GNL1-like"/>
</dbReference>
<evidence type="ECO:0000256" key="3">
    <source>
        <dbReference type="SAM" id="MobiDB-lite"/>
    </source>
</evidence>
<accession>A0A7G2C5I8</accession>
<reference evidence="4 5" key="1">
    <citation type="submission" date="2020-08" db="EMBL/GenBank/DDBJ databases">
        <authorList>
            <person name="Newling K."/>
            <person name="Davey J."/>
            <person name="Forrester S."/>
        </authorList>
    </citation>
    <scope>NUCLEOTIDE SEQUENCE [LARGE SCALE GENOMIC DNA]</scope>
    <source>
        <strain evidence="5">Crithidia deanei Carvalho (ATCC PRA-265)</strain>
    </source>
</reference>
<feature type="compositionally biased region" description="Basic and acidic residues" evidence="3">
    <location>
        <begin position="65"/>
        <end position="77"/>
    </location>
</feature>
<dbReference type="EMBL" id="LR877148">
    <property type="protein sequence ID" value="CAD2215068.1"/>
    <property type="molecule type" value="Genomic_DNA"/>
</dbReference>
<feature type="compositionally biased region" description="Basic and acidic residues" evidence="3">
    <location>
        <begin position="444"/>
        <end position="458"/>
    </location>
</feature>
<dbReference type="Proteomes" id="UP000515908">
    <property type="component" value="Chromosome 04"/>
</dbReference>
<evidence type="ECO:0000313" key="4">
    <source>
        <dbReference type="EMBL" id="CAD2215068.1"/>
    </source>
</evidence>
<dbReference type="SUPFAM" id="SSF52540">
    <property type="entry name" value="P-loop containing nucleoside triphosphate hydrolases"/>
    <property type="match status" value="1"/>
</dbReference>
<evidence type="ECO:0000256" key="2">
    <source>
        <dbReference type="ARBA" id="ARBA00023134"/>
    </source>
</evidence>
<organism evidence="4 5">
    <name type="scientific">Angomonas deanei</name>
    <dbReference type="NCBI Taxonomy" id="59799"/>
    <lineage>
        <taxon>Eukaryota</taxon>
        <taxon>Discoba</taxon>
        <taxon>Euglenozoa</taxon>
        <taxon>Kinetoplastea</taxon>
        <taxon>Metakinetoplastina</taxon>
        <taxon>Trypanosomatida</taxon>
        <taxon>Trypanosomatidae</taxon>
        <taxon>Strigomonadinae</taxon>
        <taxon>Angomonas</taxon>
    </lineage>
</organism>
<feature type="compositionally biased region" description="Low complexity" evidence="3">
    <location>
        <begin position="36"/>
        <end position="48"/>
    </location>
</feature>
<dbReference type="GO" id="GO:0003924">
    <property type="term" value="F:GTPase activity"/>
    <property type="evidence" value="ECO:0007669"/>
    <property type="project" value="InterPro"/>
</dbReference>